<evidence type="ECO:0000313" key="2">
    <source>
        <dbReference type="Proteomes" id="UP000607653"/>
    </source>
</evidence>
<gene>
    <name evidence="1" type="ORF">HUJ06_029356</name>
</gene>
<dbReference type="AlphaFoldDB" id="A0A822YEG8"/>
<accession>A0A822YEG8</accession>
<keyword evidence="2" id="KW-1185">Reference proteome</keyword>
<evidence type="ECO:0000313" key="1">
    <source>
        <dbReference type="EMBL" id="DAD27888.1"/>
    </source>
</evidence>
<comment type="caution">
    <text evidence="1">The sequence shown here is derived from an EMBL/GenBank/DDBJ whole genome shotgun (WGS) entry which is preliminary data.</text>
</comment>
<dbReference type="Proteomes" id="UP000607653">
    <property type="component" value="Unassembled WGS sequence"/>
</dbReference>
<protein>
    <submittedName>
        <fullName evidence="1">Uncharacterized protein</fullName>
    </submittedName>
</protein>
<organism evidence="1 2">
    <name type="scientific">Nelumbo nucifera</name>
    <name type="common">Sacred lotus</name>
    <dbReference type="NCBI Taxonomy" id="4432"/>
    <lineage>
        <taxon>Eukaryota</taxon>
        <taxon>Viridiplantae</taxon>
        <taxon>Streptophyta</taxon>
        <taxon>Embryophyta</taxon>
        <taxon>Tracheophyta</taxon>
        <taxon>Spermatophyta</taxon>
        <taxon>Magnoliopsida</taxon>
        <taxon>Proteales</taxon>
        <taxon>Nelumbonaceae</taxon>
        <taxon>Nelumbo</taxon>
    </lineage>
</organism>
<name>A0A822YEG8_NELNU</name>
<sequence length="24" mass="2766">MFFQVTSNGWKPKVFGSYGGENVW</sequence>
<reference evidence="1 2" key="1">
    <citation type="journal article" date="2020" name="Mol. Biol. Evol.">
        <title>Distinct Expression and Methylation Patterns for Genes with Different Fates following a Single Whole-Genome Duplication in Flowering Plants.</title>
        <authorList>
            <person name="Shi T."/>
            <person name="Rahmani R.S."/>
            <person name="Gugger P.F."/>
            <person name="Wang M."/>
            <person name="Li H."/>
            <person name="Zhang Y."/>
            <person name="Li Z."/>
            <person name="Wang Q."/>
            <person name="Van de Peer Y."/>
            <person name="Marchal K."/>
            <person name="Chen J."/>
        </authorList>
    </citation>
    <scope>NUCLEOTIDE SEQUENCE [LARGE SCALE GENOMIC DNA]</scope>
    <source>
        <tissue evidence="1">Leaf</tissue>
    </source>
</reference>
<proteinExistence type="predicted"/>
<dbReference type="EMBL" id="DUZY01000002">
    <property type="protein sequence ID" value="DAD27888.1"/>
    <property type="molecule type" value="Genomic_DNA"/>
</dbReference>